<reference evidence="3" key="1">
    <citation type="submission" date="2019-04" db="EMBL/GenBank/DDBJ databases">
        <authorList>
            <person name="Melise S."/>
            <person name="Noan J."/>
            <person name="Okalmin O."/>
        </authorList>
    </citation>
    <scope>NUCLEOTIDE SEQUENCE</scope>
    <source>
        <strain evidence="3">FN9</strain>
    </source>
</reference>
<protein>
    <submittedName>
        <fullName evidence="3">Uncharacterized protein</fullName>
    </submittedName>
</protein>
<evidence type="ECO:0000313" key="3">
    <source>
        <dbReference type="EMBL" id="VIO59638.1"/>
    </source>
</evidence>
<organism evidence="3">
    <name type="scientific">Gibberella zeae</name>
    <name type="common">Wheat head blight fungus</name>
    <name type="synonym">Fusarium graminearum</name>
    <dbReference type="NCBI Taxonomy" id="5518"/>
    <lineage>
        <taxon>Eukaryota</taxon>
        <taxon>Fungi</taxon>
        <taxon>Dikarya</taxon>
        <taxon>Ascomycota</taxon>
        <taxon>Pezizomycotina</taxon>
        <taxon>Sordariomycetes</taxon>
        <taxon>Hypocreomycetidae</taxon>
        <taxon>Hypocreales</taxon>
        <taxon>Nectriaceae</taxon>
        <taxon>Fusarium</taxon>
    </lineage>
</organism>
<gene>
    <name evidence="3" type="ORF">FUG_LOCUS355947</name>
    <name evidence="2" type="ORF">MDCFG202_LOCUS273970</name>
</gene>
<feature type="region of interest" description="Disordered" evidence="1">
    <location>
        <begin position="1"/>
        <end position="30"/>
    </location>
</feature>
<evidence type="ECO:0000313" key="2">
    <source>
        <dbReference type="EMBL" id="CAG1985768.1"/>
    </source>
</evidence>
<sequence length="204" mass="22479">MPAHRTGVGKTNPAHNDVGKVTLKEGSKNPESGSLPVVVYNSSFLDLPTSLCNAHKNSRLTHIDTMPMPLVLQPTILALHAQTRALQQINIIHVFRGLAGQCFSSYSSAQIALRPMAANVGVGGWYITIVIAYCPWYLAKPQPQPTTAALYPAHTFAKILVASQLHWRSFWYSDNHHISCLRPMAARHALPRNITFPGRAIHQC</sequence>
<evidence type="ECO:0000256" key="1">
    <source>
        <dbReference type="SAM" id="MobiDB-lite"/>
    </source>
</evidence>
<accession>A0A4E9DV86</accession>
<dbReference type="EMBL" id="CAAKMV010000141">
    <property type="protein sequence ID" value="VIO59638.1"/>
    <property type="molecule type" value="Genomic_DNA"/>
</dbReference>
<dbReference type="AlphaFoldDB" id="A0A4E9DV86"/>
<dbReference type="Proteomes" id="UP000746612">
    <property type="component" value="Unassembled WGS sequence"/>
</dbReference>
<proteinExistence type="predicted"/>
<name>A0A4E9DV86_GIBZA</name>
<reference evidence="2" key="2">
    <citation type="submission" date="2021-03" db="EMBL/GenBank/DDBJ databases">
        <authorList>
            <person name="Alouane T."/>
            <person name="Langin T."/>
            <person name="Bonhomme L."/>
        </authorList>
    </citation>
    <scope>NUCLEOTIDE SEQUENCE</scope>
    <source>
        <strain evidence="2">MDC_Fg202</strain>
    </source>
</reference>
<dbReference type="EMBL" id="CAJPIJ010000135">
    <property type="protein sequence ID" value="CAG1985768.1"/>
    <property type="molecule type" value="Genomic_DNA"/>
</dbReference>